<feature type="chain" id="PRO_5040387952" evidence="3">
    <location>
        <begin position="26"/>
        <end position="217"/>
    </location>
</feature>
<evidence type="ECO:0000256" key="1">
    <source>
        <dbReference type="ARBA" id="ARBA00022729"/>
    </source>
</evidence>
<keyword evidence="1 3" id="KW-0732">Signal</keyword>
<name>A0A9P6CCT9_9AGAR</name>
<keyword evidence="2 5" id="KW-0378">Hydrolase</keyword>
<dbReference type="PANTHER" id="PTHR46640:SF1">
    <property type="entry name" value="FUNGAL LIPASE-LIKE DOMAIN-CONTAINING PROTEIN-RELATED"/>
    <property type="match status" value="1"/>
</dbReference>
<reference evidence="5" key="1">
    <citation type="submission" date="2020-11" db="EMBL/GenBank/DDBJ databases">
        <authorList>
            <consortium name="DOE Joint Genome Institute"/>
            <person name="Ahrendt S."/>
            <person name="Riley R."/>
            <person name="Andreopoulos W."/>
            <person name="Labutti K."/>
            <person name="Pangilinan J."/>
            <person name="Ruiz-Duenas F.J."/>
            <person name="Barrasa J.M."/>
            <person name="Sanchez-Garcia M."/>
            <person name="Camarero S."/>
            <person name="Miyauchi S."/>
            <person name="Serrano A."/>
            <person name="Linde D."/>
            <person name="Babiker R."/>
            <person name="Drula E."/>
            <person name="Ayuso-Fernandez I."/>
            <person name="Pacheco R."/>
            <person name="Padilla G."/>
            <person name="Ferreira P."/>
            <person name="Barriuso J."/>
            <person name="Kellner H."/>
            <person name="Castanera R."/>
            <person name="Alfaro M."/>
            <person name="Ramirez L."/>
            <person name="Pisabarro A.G."/>
            <person name="Kuo A."/>
            <person name="Tritt A."/>
            <person name="Lipzen A."/>
            <person name="He G."/>
            <person name="Yan M."/>
            <person name="Ng V."/>
            <person name="Cullen D."/>
            <person name="Martin F."/>
            <person name="Rosso M.-N."/>
            <person name="Henrissat B."/>
            <person name="Hibbett D."/>
            <person name="Martinez A.T."/>
            <person name="Grigoriev I.V."/>
        </authorList>
    </citation>
    <scope>NUCLEOTIDE SEQUENCE</scope>
    <source>
        <strain evidence="5">CBS 247.69</strain>
    </source>
</reference>
<dbReference type="Proteomes" id="UP000807353">
    <property type="component" value="Unassembled WGS sequence"/>
</dbReference>
<dbReference type="PANTHER" id="PTHR46640">
    <property type="entry name" value="TRIACYLGLYCEROL LIPASE, PUTATIVE (AFU_ORTHOLOGUE AFUA_6G06510)-RELATED"/>
    <property type="match status" value="1"/>
</dbReference>
<dbReference type="SUPFAM" id="SSF53474">
    <property type="entry name" value="alpha/beta-Hydrolases"/>
    <property type="match status" value="1"/>
</dbReference>
<protein>
    <submittedName>
        <fullName evidence="5">Alpha/Beta hydrolase protein</fullName>
    </submittedName>
</protein>
<comment type="caution">
    <text evidence="5">The sequence shown here is derived from an EMBL/GenBank/DDBJ whole genome shotgun (WGS) entry which is preliminary data.</text>
</comment>
<accession>A0A9P6CCT9</accession>
<proteinExistence type="predicted"/>
<evidence type="ECO:0000259" key="4">
    <source>
        <dbReference type="Pfam" id="PF01764"/>
    </source>
</evidence>
<dbReference type="Gene3D" id="3.40.50.1820">
    <property type="entry name" value="alpha/beta hydrolase"/>
    <property type="match status" value="1"/>
</dbReference>
<dbReference type="GO" id="GO:0016787">
    <property type="term" value="F:hydrolase activity"/>
    <property type="evidence" value="ECO:0007669"/>
    <property type="project" value="UniProtKB-KW"/>
</dbReference>
<feature type="domain" description="Fungal lipase-type" evidence="4">
    <location>
        <begin position="92"/>
        <end position="212"/>
    </location>
</feature>
<feature type="signal peptide" evidence="3">
    <location>
        <begin position="1"/>
        <end position="25"/>
    </location>
</feature>
<dbReference type="EMBL" id="MU150435">
    <property type="protein sequence ID" value="KAF9456338.1"/>
    <property type="molecule type" value="Genomic_DNA"/>
</dbReference>
<dbReference type="OrthoDB" id="438440at2759"/>
<dbReference type="InterPro" id="IPR051299">
    <property type="entry name" value="AB_hydrolase_lip/est"/>
</dbReference>
<dbReference type="Pfam" id="PF01764">
    <property type="entry name" value="Lipase_3"/>
    <property type="match status" value="1"/>
</dbReference>
<dbReference type="AlphaFoldDB" id="A0A9P6CCT9"/>
<evidence type="ECO:0000256" key="2">
    <source>
        <dbReference type="ARBA" id="ARBA00022801"/>
    </source>
</evidence>
<dbReference type="InterPro" id="IPR002921">
    <property type="entry name" value="Fungal_lipase-type"/>
</dbReference>
<evidence type="ECO:0000256" key="3">
    <source>
        <dbReference type="SAM" id="SignalP"/>
    </source>
</evidence>
<evidence type="ECO:0000313" key="5">
    <source>
        <dbReference type="EMBL" id="KAF9456338.1"/>
    </source>
</evidence>
<keyword evidence="6" id="KW-1185">Reference proteome</keyword>
<gene>
    <name evidence="5" type="ORF">BDZ94DRAFT_1349664</name>
</gene>
<dbReference type="CDD" id="cd00519">
    <property type="entry name" value="Lipase_3"/>
    <property type="match status" value="1"/>
</dbReference>
<sequence length="217" mass="23768">MKPPMNLLARTLFLVITISSTIVDAGSPDVLEKRSISAAVYDDLFFYYKYASSAYLITCAKPNGNTLVSRFDSSFSDTQGFIARDDRKKEIVVSFRGSNSPEDFLIDGLVGLTPFNMTNIPIPPGVMVNEGFYTAWKSVAAEVISNVRKQLSTNPGYSVVTTGHALGGALSSLAGITLKEVLTNTLVRMYTYGQPRTGNKAYADWVDRTFASTNLFR</sequence>
<organism evidence="5 6">
    <name type="scientific">Collybia nuda</name>
    <dbReference type="NCBI Taxonomy" id="64659"/>
    <lineage>
        <taxon>Eukaryota</taxon>
        <taxon>Fungi</taxon>
        <taxon>Dikarya</taxon>
        <taxon>Basidiomycota</taxon>
        <taxon>Agaricomycotina</taxon>
        <taxon>Agaricomycetes</taxon>
        <taxon>Agaricomycetidae</taxon>
        <taxon>Agaricales</taxon>
        <taxon>Tricholomatineae</taxon>
        <taxon>Clitocybaceae</taxon>
        <taxon>Collybia</taxon>
    </lineage>
</organism>
<dbReference type="InterPro" id="IPR029058">
    <property type="entry name" value="AB_hydrolase_fold"/>
</dbReference>
<dbReference type="GO" id="GO:0006629">
    <property type="term" value="P:lipid metabolic process"/>
    <property type="evidence" value="ECO:0007669"/>
    <property type="project" value="InterPro"/>
</dbReference>
<evidence type="ECO:0000313" key="6">
    <source>
        <dbReference type="Proteomes" id="UP000807353"/>
    </source>
</evidence>